<proteinExistence type="predicted"/>
<accession>A0A511QK58</accession>
<dbReference type="Proteomes" id="UP000321922">
    <property type="component" value="Unassembled WGS sequence"/>
</dbReference>
<gene>
    <name evidence="1" type="ORF">VSA01S_38160</name>
</gene>
<dbReference type="Gene3D" id="3.30.70.1230">
    <property type="entry name" value="Nucleotide cyclase"/>
    <property type="match status" value="1"/>
</dbReference>
<dbReference type="SUPFAM" id="SSF55073">
    <property type="entry name" value="Nucleotide cyclase"/>
    <property type="match status" value="1"/>
</dbReference>
<dbReference type="EMBL" id="BJXJ01000094">
    <property type="protein sequence ID" value="GEM77704.1"/>
    <property type="molecule type" value="Genomic_DNA"/>
</dbReference>
<name>A0A511QK58_9VIBR</name>
<sequence>MQMLTSSEKDDLRLIIYSSLDKAEKQWKEGGHLLKANRELGLETMHESVMDSAEPSKIPGHSIVRDGETVIDEFVAFVADMRESSKHLMCAISPKNADVSGLQRVYYETSALLPSLAYVVSKEEGSVTEYLGDGVLALFRLDPENKAQSIYASHRAAKNAIGDARDVINEVLFERYRLPPIDVGVGLAVSKTLITLVGLAPDKQPKAFGECVFRATKLSGGKNEVISDENLKAIWPSSKGGTLKFRRKSVNKIDGYVIGTAAA</sequence>
<dbReference type="InterPro" id="IPR029787">
    <property type="entry name" value="Nucleotide_cyclase"/>
</dbReference>
<protein>
    <recommendedName>
        <fullName evidence="3">Guanylate cyclase domain-containing protein</fullName>
    </recommendedName>
</protein>
<comment type="caution">
    <text evidence="1">The sequence shown here is derived from an EMBL/GenBank/DDBJ whole genome shotgun (WGS) entry which is preliminary data.</text>
</comment>
<reference evidence="1 2" key="1">
    <citation type="submission" date="2019-07" db="EMBL/GenBank/DDBJ databases">
        <title>Whole genome shotgun sequence of Vibrio sagamiensis NBRC 104589.</title>
        <authorList>
            <person name="Hosoyama A."/>
            <person name="Uohara A."/>
            <person name="Ohji S."/>
            <person name="Ichikawa N."/>
        </authorList>
    </citation>
    <scope>NUCLEOTIDE SEQUENCE [LARGE SCALE GENOMIC DNA]</scope>
    <source>
        <strain evidence="1 2">NBRC 104589</strain>
    </source>
</reference>
<evidence type="ECO:0008006" key="3">
    <source>
        <dbReference type="Google" id="ProtNLM"/>
    </source>
</evidence>
<keyword evidence="2" id="KW-1185">Reference proteome</keyword>
<organism evidence="1 2">
    <name type="scientific">Vibrio sagamiensis NBRC 104589</name>
    <dbReference type="NCBI Taxonomy" id="1219064"/>
    <lineage>
        <taxon>Bacteria</taxon>
        <taxon>Pseudomonadati</taxon>
        <taxon>Pseudomonadota</taxon>
        <taxon>Gammaproteobacteria</taxon>
        <taxon>Vibrionales</taxon>
        <taxon>Vibrionaceae</taxon>
        <taxon>Vibrio</taxon>
    </lineage>
</organism>
<dbReference type="AlphaFoldDB" id="A0A511QK58"/>
<evidence type="ECO:0000313" key="1">
    <source>
        <dbReference type="EMBL" id="GEM77704.1"/>
    </source>
</evidence>
<evidence type="ECO:0000313" key="2">
    <source>
        <dbReference type="Proteomes" id="UP000321922"/>
    </source>
</evidence>